<accession>A0ABZ2XYB5</accession>
<dbReference type="SUPFAM" id="SSF51261">
    <property type="entry name" value="Duplicated hybrid motif"/>
    <property type="match status" value="1"/>
</dbReference>
<reference evidence="2 3" key="1">
    <citation type="submission" date="2023-04" db="EMBL/GenBank/DDBJ databases">
        <title>Complete genome sequence of Alisedimentitalea scapharcae.</title>
        <authorList>
            <person name="Rong J.-C."/>
            <person name="Yi M.-L."/>
            <person name="Zhao Q."/>
        </authorList>
    </citation>
    <scope>NUCLEOTIDE SEQUENCE [LARGE SCALE GENOMIC DNA]</scope>
    <source>
        <strain evidence="2 3">KCTC 42119</strain>
    </source>
</reference>
<dbReference type="Pfam" id="PF01551">
    <property type="entry name" value="Peptidase_M23"/>
    <property type="match status" value="1"/>
</dbReference>
<sequence>MRILLLALTLGLLGGCDREKLYGKSDYYDQHIPEIPVTMPANAPYISEQYRNDGSKQHLGIDIWAKLHTPVLAAAPGVVQASFYEPAYGNRIVLSHGIDDTGAERLTVYKHLKTRQVEPGTQVARGQQIGTMGATGALGMAVHLHFETLTKARIRGEEYSDPHLHWVQGVGRVTCFDPKQVYPTSEFRTTYPVKCR</sequence>
<feature type="domain" description="M23ase beta-sheet core" evidence="1">
    <location>
        <begin position="57"/>
        <end position="150"/>
    </location>
</feature>
<proteinExistence type="predicted"/>
<dbReference type="InterPro" id="IPR016047">
    <property type="entry name" value="M23ase_b-sheet_dom"/>
</dbReference>
<dbReference type="PROSITE" id="PS51257">
    <property type="entry name" value="PROKAR_LIPOPROTEIN"/>
    <property type="match status" value="1"/>
</dbReference>
<protein>
    <submittedName>
        <fullName evidence="2">M23 family metallopeptidase</fullName>
        <ecNumber evidence="2">3.4.-.-</ecNumber>
    </submittedName>
</protein>
<dbReference type="Gene3D" id="2.70.70.10">
    <property type="entry name" value="Glucose Permease (Domain IIA)"/>
    <property type="match status" value="1"/>
</dbReference>
<evidence type="ECO:0000313" key="3">
    <source>
        <dbReference type="Proteomes" id="UP001623232"/>
    </source>
</evidence>
<gene>
    <name evidence="2" type="ORF">QEZ52_03580</name>
</gene>
<evidence type="ECO:0000313" key="2">
    <source>
        <dbReference type="EMBL" id="WZK89646.1"/>
    </source>
</evidence>
<organism evidence="2 3">
    <name type="scientific">Aliisedimentitalea scapharcae</name>
    <dbReference type="NCBI Taxonomy" id="1524259"/>
    <lineage>
        <taxon>Bacteria</taxon>
        <taxon>Pseudomonadati</taxon>
        <taxon>Pseudomonadota</taxon>
        <taxon>Alphaproteobacteria</taxon>
        <taxon>Rhodobacterales</taxon>
        <taxon>Roseobacteraceae</taxon>
        <taxon>Aliisedimentitalea</taxon>
    </lineage>
</organism>
<evidence type="ECO:0000259" key="1">
    <source>
        <dbReference type="Pfam" id="PF01551"/>
    </source>
</evidence>
<dbReference type="EMBL" id="CP123584">
    <property type="protein sequence ID" value="WZK89646.1"/>
    <property type="molecule type" value="Genomic_DNA"/>
</dbReference>
<dbReference type="RefSeq" id="WP_406648043.1">
    <property type="nucleotide sequence ID" value="NZ_CP123584.1"/>
</dbReference>
<keyword evidence="2" id="KW-0378">Hydrolase</keyword>
<dbReference type="GO" id="GO:0016787">
    <property type="term" value="F:hydrolase activity"/>
    <property type="evidence" value="ECO:0007669"/>
    <property type="project" value="UniProtKB-KW"/>
</dbReference>
<keyword evidence="3" id="KW-1185">Reference proteome</keyword>
<name>A0ABZ2XYB5_9RHOB</name>
<dbReference type="Proteomes" id="UP001623232">
    <property type="component" value="Chromosome"/>
</dbReference>
<dbReference type="EC" id="3.4.-.-" evidence="2"/>
<dbReference type="InterPro" id="IPR011055">
    <property type="entry name" value="Dup_hybrid_motif"/>
</dbReference>
<dbReference type="PANTHER" id="PTHR21666:SF270">
    <property type="entry name" value="MUREIN HYDROLASE ACTIVATOR ENVC"/>
    <property type="match status" value="1"/>
</dbReference>
<dbReference type="CDD" id="cd12797">
    <property type="entry name" value="M23_peptidase"/>
    <property type="match status" value="1"/>
</dbReference>
<dbReference type="PANTHER" id="PTHR21666">
    <property type="entry name" value="PEPTIDASE-RELATED"/>
    <property type="match status" value="1"/>
</dbReference>
<dbReference type="InterPro" id="IPR050570">
    <property type="entry name" value="Cell_wall_metabolism_enzyme"/>
</dbReference>